<dbReference type="PANTHER" id="PTHR31286">
    <property type="entry name" value="GLYCINE-RICH CELL WALL STRUCTURAL PROTEIN 1.8-LIKE"/>
    <property type="match status" value="1"/>
</dbReference>
<organism evidence="1 2">
    <name type="scientific">Solanum commersonii</name>
    <name type="common">Commerson's wild potato</name>
    <name type="synonym">Commerson's nightshade</name>
    <dbReference type="NCBI Taxonomy" id="4109"/>
    <lineage>
        <taxon>Eukaryota</taxon>
        <taxon>Viridiplantae</taxon>
        <taxon>Streptophyta</taxon>
        <taxon>Embryophyta</taxon>
        <taxon>Tracheophyta</taxon>
        <taxon>Spermatophyta</taxon>
        <taxon>Magnoliopsida</taxon>
        <taxon>eudicotyledons</taxon>
        <taxon>Gunneridae</taxon>
        <taxon>Pentapetalae</taxon>
        <taxon>asterids</taxon>
        <taxon>lamiids</taxon>
        <taxon>Solanales</taxon>
        <taxon>Solanaceae</taxon>
        <taxon>Solanoideae</taxon>
        <taxon>Solaneae</taxon>
        <taxon>Solanum</taxon>
    </lineage>
</organism>
<comment type="caution">
    <text evidence="1">The sequence shown here is derived from an EMBL/GenBank/DDBJ whole genome shotgun (WGS) entry which is preliminary data.</text>
</comment>
<dbReference type="EMBL" id="JACXVP010000005">
    <property type="protein sequence ID" value="KAG5606670.1"/>
    <property type="molecule type" value="Genomic_DNA"/>
</dbReference>
<dbReference type="PANTHER" id="PTHR31286:SF179">
    <property type="entry name" value="RNASE H TYPE-1 DOMAIN-CONTAINING PROTEIN"/>
    <property type="match status" value="1"/>
</dbReference>
<protein>
    <recommendedName>
        <fullName evidence="3">DUF4283 domain-containing protein</fullName>
    </recommendedName>
</protein>
<evidence type="ECO:0000313" key="2">
    <source>
        <dbReference type="Proteomes" id="UP000824120"/>
    </source>
</evidence>
<accession>A0A9J5Z6P1</accession>
<dbReference type="OrthoDB" id="1102891at2759"/>
<evidence type="ECO:0000313" key="1">
    <source>
        <dbReference type="EMBL" id="KAG5606670.1"/>
    </source>
</evidence>
<proteinExistence type="predicted"/>
<reference evidence="1 2" key="1">
    <citation type="submission" date="2020-09" db="EMBL/GenBank/DDBJ databases">
        <title>De no assembly of potato wild relative species, Solanum commersonii.</title>
        <authorList>
            <person name="Cho K."/>
        </authorList>
    </citation>
    <scope>NUCLEOTIDE SEQUENCE [LARGE SCALE GENOMIC DNA]</scope>
    <source>
        <strain evidence="1">LZ3.2</strain>
        <tissue evidence="1">Leaf</tissue>
    </source>
</reference>
<evidence type="ECO:0008006" key="3">
    <source>
        <dbReference type="Google" id="ProtNLM"/>
    </source>
</evidence>
<name>A0A9J5Z6P1_SOLCO</name>
<dbReference type="InterPro" id="IPR040256">
    <property type="entry name" value="At4g02000-like"/>
</dbReference>
<keyword evidence="2" id="KW-1185">Reference proteome</keyword>
<dbReference type="Proteomes" id="UP000824120">
    <property type="component" value="Chromosome 5"/>
</dbReference>
<dbReference type="AlphaFoldDB" id="A0A9J5Z6P1"/>
<sequence>MAMMAVGQPSPEEAGPTTISLTKEQLKKTYDIVGKRGGGSDDYQRRFTVCCDGKFFVWLAGYSRFTKTDPKQCEPKGEVNIGLLSNKYILIRASRSEDYDPCFDLAEETSTSIAWISFPALPPNFFGDEVLFSFAVAVGKPLQVDLSTQNKTRPSCERVKVEVEK</sequence>
<gene>
    <name evidence="1" type="ORF">H5410_028162</name>
</gene>